<name>R7ZZ92_9BACT</name>
<gene>
    <name evidence="2" type="ORF">ADIS_0101</name>
</gene>
<dbReference type="Proteomes" id="UP000013909">
    <property type="component" value="Unassembled WGS sequence"/>
</dbReference>
<dbReference type="STRING" id="1232681.ADIS_0101"/>
<feature type="signal peptide" evidence="1">
    <location>
        <begin position="1"/>
        <end position="29"/>
    </location>
</feature>
<dbReference type="InterPro" id="IPR011044">
    <property type="entry name" value="Quino_amine_DH_bsu"/>
</dbReference>
<proteinExistence type="predicted"/>
<evidence type="ECO:0000313" key="2">
    <source>
        <dbReference type="EMBL" id="EON79411.1"/>
    </source>
</evidence>
<keyword evidence="3" id="KW-1185">Reference proteome</keyword>
<dbReference type="EMBL" id="AQHR01000004">
    <property type="protein sequence ID" value="EON79411.1"/>
    <property type="molecule type" value="Genomic_DNA"/>
</dbReference>
<evidence type="ECO:0000313" key="3">
    <source>
        <dbReference type="Proteomes" id="UP000013909"/>
    </source>
</evidence>
<evidence type="ECO:0008006" key="4">
    <source>
        <dbReference type="Google" id="ProtNLM"/>
    </source>
</evidence>
<organism evidence="2 3">
    <name type="scientific">Lunatimonas lonarensis</name>
    <dbReference type="NCBI Taxonomy" id="1232681"/>
    <lineage>
        <taxon>Bacteria</taxon>
        <taxon>Pseudomonadati</taxon>
        <taxon>Bacteroidota</taxon>
        <taxon>Cytophagia</taxon>
        <taxon>Cytophagales</taxon>
        <taxon>Cyclobacteriaceae</taxon>
    </lineage>
</organism>
<protein>
    <recommendedName>
        <fullName evidence="4">LVIVD repeat protein</fullName>
    </recommendedName>
</protein>
<keyword evidence="1" id="KW-0732">Signal</keyword>
<reference evidence="2 3" key="1">
    <citation type="submission" date="2013-02" db="EMBL/GenBank/DDBJ databases">
        <title>A novel strain isolated from Lonar lake, Maharashtra, India.</title>
        <authorList>
            <person name="Singh A."/>
        </authorList>
    </citation>
    <scope>NUCLEOTIDE SEQUENCE [LARGE SCALE GENOMIC DNA]</scope>
    <source>
        <strain evidence="2 3">AK24</strain>
    </source>
</reference>
<dbReference type="InterPro" id="IPR013211">
    <property type="entry name" value="LVIVD"/>
</dbReference>
<accession>R7ZZ92</accession>
<evidence type="ECO:0000256" key="1">
    <source>
        <dbReference type="SAM" id="SignalP"/>
    </source>
</evidence>
<dbReference type="RefSeq" id="WP_010852255.1">
    <property type="nucleotide sequence ID" value="NZ_AQHR01000004.1"/>
</dbReference>
<dbReference type="SUPFAM" id="SSF50969">
    <property type="entry name" value="YVTN repeat-like/Quinoprotein amine dehydrogenase"/>
    <property type="match status" value="1"/>
</dbReference>
<sequence length="425" mass="47494">MEKTYPLRRRWSAALLIAFTAIIALPSCQDEVITTYTYTTQVPVTIQVSTFREAAISVEPGRPLDNPGKIYLYGDYLFVSAPGEGIHILDNSTPASPKNMNFIPIKGTGDLAINSNILYADNYIDLLAFDISDPKNIRMVKRETDVFPTMYSDREQGIIISYKDTVVTSTEERMSIGFWGRPAFRTDMMTFSGAESASRAGQSYGQGGSMARFTLLNNHLYTVDHYHMRVFDVNDPKDPKFLTDISLGWGIETIFPFKDKLFIGSMTGMFIYDASNPARPTQMSRYDHITACDPVVANETHAFVTLRSGVACRFGVDELHVLDIVDPYQPKLLKTYPMDNPHGLGLSGNHLYIAESNHGLKSFDISDVLGIKQIEHLREIKSIDIIPGPKSLIVIGPEGVCQYDYTQPNKLRKLSCISVGNKMIN</sequence>
<dbReference type="OrthoDB" id="1521841at2"/>
<comment type="caution">
    <text evidence="2">The sequence shown here is derived from an EMBL/GenBank/DDBJ whole genome shotgun (WGS) entry which is preliminary data.</text>
</comment>
<dbReference type="Pfam" id="PF08309">
    <property type="entry name" value="LVIVD"/>
    <property type="match status" value="3"/>
</dbReference>
<feature type="chain" id="PRO_5004451306" description="LVIVD repeat protein" evidence="1">
    <location>
        <begin position="30"/>
        <end position="425"/>
    </location>
</feature>
<dbReference type="AlphaFoldDB" id="R7ZZ92"/>
<dbReference type="PATRIC" id="fig|1288963.3.peg.100"/>